<dbReference type="InterPro" id="IPR050469">
    <property type="entry name" value="Diguanylate_Cyclase"/>
</dbReference>
<feature type="domain" description="PAS" evidence="1">
    <location>
        <begin position="49"/>
        <end position="104"/>
    </location>
</feature>
<dbReference type="SUPFAM" id="SSF55785">
    <property type="entry name" value="PYP-like sensor domain (PAS domain)"/>
    <property type="match status" value="1"/>
</dbReference>
<dbReference type="SUPFAM" id="SSF55073">
    <property type="entry name" value="Nucleotide cyclase"/>
    <property type="match status" value="1"/>
</dbReference>
<dbReference type="FunFam" id="3.30.70.270:FF:000001">
    <property type="entry name" value="Diguanylate cyclase domain protein"/>
    <property type="match status" value="1"/>
</dbReference>
<proteinExistence type="predicted"/>
<evidence type="ECO:0000259" key="2">
    <source>
        <dbReference type="PROSITE" id="PS50887"/>
    </source>
</evidence>
<dbReference type="GO" id="GO:0005886">
    <property type="term" value="C:plasma membrane"/>
    <property type="evidence" value="ECO:0007669"/>
    <property type="project" value="TreeGrafter"/>
</dbReference>
<feature type="domain" description="GGDEF" evidence="2">
    <location>
        <begin position="200"/>
        <end position="327"/>
    </location>
</feature>
<organism evidence="3 4">
    <name type="scientific">Trichococcus pasteurii</name>
    <dbReference type="NCBI Taxonomy" id="43064"/>
    <lineage>
        <taxon>Bacteria</taxon>
        <taxon>Bacillati</taxon>
        <taxon>Bacillota</taxon>
        <taxon>Bacilli</taxon>
        <taxon>Lactobacillales</taxon>
        <taxon>Carnobacteriaceae</taxon>
        <taxon>Trichococcus</taxon>
    </lineage>
</organism>
<dbReference type="Gene3D" id="3.30.450.20">
    <property type="entry name" value="PAS domain"/>
    <property type="match status" value="1"/>
</dbReference>
<evidence type="ECO:0000313" key="4">
    <source>
        <dbReference type="Proteomes" id="UP000195985"/>
    </source>
</evidence>
<dbReference type="NCBIfam" id="TIGR00254">
    <property type="entry name" value="GGDEF"/>
    <property type="match status" value="1"/>
</dbReference>
<dbReference type="PROSITE" id="PS50887">
    <property type="entry name" value="GGDEF"/>
    <property type="match status" value="1"/>
</dbReference>
<dbReference type="PROSITE" id="PS50112">
    <property type="entry name" value="PAS"/>
    <property type="match status" value="1"/>
</dbReference>
<dbReference type="STRING" id="43064.SAMN04488086_10720"/>
<protein>
    <submittedName>
        <fullName evidence="3">Pas fold-3</fullName>
    </submittedName>
</protein>
<dbReference type="InterPro" id="IPR035965">
    <property type="entry name" value="PAS-like_dom_sf"/>
</dbReference>
<dbReference type="Pfam" id="PF08447">
    <property type="entry name" value="PAS_3"/>
    <property type="match status" value="1"/>
</dbReference>
<accession>A0A1W1IGH8</accession>
<dbReference type="AlphaFoldDB" id="A0A1W1IGH8"/>
<sequence>MKNNGTEQKSLLDEIAYLKRLNKELISQVYQDDFSKFPWLGNLGQWFWDCQKNIVTFNPLKASALGYSQDEVPAETGFEFFTEKLHPEDYDAVMDEMRAHLKGLVPVWEVKYRIQAKDGSWKVFYDRGKVTQWSADHKPLFLAGNVFDITEDENQKRELLHKSTFWRARAEIDSLTKLYTRAALNEKLSSIHQYSLLNKKNYSILLLDIDHFKNINDTYGHLVGDQVLNRIGPVLRSNIREVDIAARYGGEEFLIIFPNLASENARIIGERIQQSLKNTDFPIKHALTVSAGIASNHEKQDLVELLELADERLYHAKHTGRNRIVYS</sequence>
<dbReference type="CDD" id="cd01949">
    <property type="entry name" value="GGDEF"/>
    <property type="match status" value="1"/>
</dbReference>
<dbReference type="NCBIfam" id="TIGR00229">
    <property type="entry name" value="sensory_box"/>
    <property type="match status" value="1"/>
</dbReference>
<dbReference type="InterPro" id="IPR043128">
    <property type="entry name" value="Rev_trsase/Diguanyl_cyclase"/>
</dbReference>
<dbReference type="GO" id="GO:0043709">
    <property type="term" value="P:cell adhesion involved in single-species biofilm formation"/>
    <property type="evidence" value="ECO:0007669"/>
    <property type="project" value="TreeGrafter"/>
</dbReference>
<dbReference type="PANTHER" id="PTHR45138">
    <property type="entry name" value="REGULATORY COMPONENTS OF SENSORY TRANSDUCTION SYSTEM"/>
    <property type="match status" value="1"/>
</dbReference>
<dbReference type="Gene3D" id="3.30.70.270">
    <property type="match status" value="1"/>
</dbReference>
<dbReference type="InterPro" id="IPR013655">
    <property type="entry name" value="PAS_fold_3"/>
</dbReference>
<dbReference type="InterPro" id="IPR029787">
    <property type="entry name" value="Nucleotide_cyclase"/>
</dbReference>
<dbReference type="InterPro" id="IPR000160">
    <property type="entry name" value="GGDEF_dom"/>
</dbReference>
<reference evidence="4" key="1">
    <citation type="submission" date="2016-04" db="EMBL/GenBank/DDBJ databases">
        <authorList>
            <person name="Strepis N."/>
        </authorList>
    </citation>
    <scope>NUCLEOTIDE SEQUENCE [LARGE SCALE GENOMIC DNA]</scope>
</reference>
<dbReference type="RefSeq" id="WP_160117133.1">
    <property type="nucleotide sequence ID" value="NZ_FONM01000007.1"/>
</dbReference>
<dbReference type="CDD" id="cd00130">
    <property type="entry name" value="PAS"/>
    <property type="match status" value="1"/>
</dbReference>
<dbReference type="InterPro" id="IPR000014">
    <property type="entry name" value="PAS"/>
</dbReference>
<dbReference type="Pfam" id="PF00990">
    <property type="entry name" value="GGDEF"/>
    <property type="match status" value="1"/>
</dbReference>
<evidence type="ECO:0000313" key="3">
    <source>
        <dbReference type="EMBL" id="SLM52128.1"/>
    </source>
</evidence>
<dbReference type="SMART" id="SM00267">
    <property type="entry name" value="GGDEF"/>
    <property type="match status" value="1"/>
</dbReference>
<dbReference type="Proteomes" id="UP000195985">
    <property type="component" value="Unassembled WGS sequence"/>
</dbReference>
<dbReference type="GO" id="GO:0052621">
    <property type="term" value="F:diguanylate cyclase activity"/>
    <property type="evidence" value="ECO:0007669"/>
    <property type="project" value="TreeGrafter"/>
</dbReference>
<evidence type="ECO:0000259" key="1">
    <source>
        <dbReference type="PROSITE" id="PS50112"/>
    </source>
</evidence>
<dbReference type="GO" id="GO:1902201">
    <property type="term" value="P:negative regulation of bacterial-type flagellum-dependent cell motility"/>
    <property type="evidence" value="ECO:0007669"/>
    <property type="project" value="TreeGrafter"/>
</dbReference>
<dbReference type="PANTHER" id="PTHR45138:SF9">
    <property type="entry name" value="DIGUANYLATE CYCLASE DGCM-RELATED"/>
    <property type="match status" value="1"/>
</dbReference>
<gene>
    <name evidence="3" type="ORF">TPAS_1809</name>
</gene>
<name>A0A1W1IGH8_9LACT</name>
<keyword evidence="4" id="KW-1185">Reference proteome</keyword>
<dbReference type="EMBL" id="FWEY01000005">
    <property type="protein sequence ID" value="SLM52128.1"/>
    <property type="molecule type" value="Genomic_DNA"/>
</dbReference>